<protein>
    <submittedName>
        <fullName evidence="2">Uncharacterized protein</fullName>
    </submittedName>
</protein>
<dbReference type="EMBL" id="JACGCI010000039">
    <property type="protein sequence ID" value="KAF6753363.1"/>
    <property type="molecule type" value="Genomic_DNA"/>
</dbReference>
<feature type="non-terminal residue" evidence="2">
    <location>
        <position position="158"/>
    </location>
</feature>
<evidence type="ECO:0000313" key="3">
    <source>
        <dbReference type="Proteomes" id="UP000521943"/>
    </source>
</evidence>
<dbReference type="AlphaFoldDB" id="A0A8H6M2Q0"/>
<name>A0A8H6M2Q0_9AGAR</name>
<feature type="compositionally biased region" description="Low complexity" evidence="1">
    <location>
        <begin position="125"/>
        <end position="143"/>
    </location>
</feature>
<proteinExistence type="predicted"/>
<feature type="region of interest" description="Disordered" evidence="1">
    <location>
        <begin position="1"/>
        <end position="21"/>
    </location>
</feature>
<dbReference type="Proteomes" id="UP000521943">
    <property type="component" value="Unassembled WGS sequence"/>
</dbReference>
<organism evidence="2 3">
    <name type="scientific">Ephemerocybe angulata</name>
    <dbReference type="NCBI Taxonomy" id="980116"/>
    <lineage>
        <taxon>Eukaryota</taxon>
        <taxon>Fungi</taxon>
        <taxon>Dikarya</taxon>
        <taxon>Basidiomycota</taxon>
        <taxon>Agaricomycotina</taxon>
        <taxon>Agaricomycetes</taxon>
        <taxon>Agaricomycetidae</taxon>
        <taxon>Agaricales</taxon>
        <taxon>Agaricineae</taxon>
        <taxon>Psathyrellaceae</taxon>
        <taxon>Ephemerocybe</taxon>
    </lineage>
</organism>
<feature type="region of interest" description="Disordered" evidence="1">
    <location>
        <begin position="38"/>
        <end position="158"/>
    </location>
</feature>
<keyword evidence="3" id="KW-1185">Reference proteome</keyword>
<reference evidence="2 3" key="1">
    <citation type="submission" date="2020-07" db="EMBL/GenBank/DDBJ databases">
        <title>Comparative genomics of pyrophilous fungi reveals a link between fire events and developmental genes.</title>
        <authorList>
            <consortium name="DOE Joint Genome Institute"/>
            <person name="Steindorff A.S."/>
            <person name="Carver A."/>
            <person name="Calhoun S."/>
            <person name="Stillman K."/>
            <person name="Liu H."/>
            <person name="Lipzen A."/>
            <person name="Pangilinan J."/>
            <person name="Labutti K."/>
            <person name="Bruns T.D."/>
            <person name="Grigoriev I.V."/>
        </authorList>
    </citation>
    <scope>NUCLEOTIDE SEQUENCE [LARGE SCALE GENOMIC DNA]</scope>
    <source>
        <strain evidence="2 3">CBS 144469</strain>
    </source>
</reference>
<feature type="compositionally biased region" description="Acidic residues" evidence="1">
    <location>
        <begin position="55"/>
        <end position="66"/>
    </location>
</feature>
<accession>A0A8H6M2Q0</accession>
<gene>
    <name evidence="2" type="ORF">DFP72DRAFT_1033592</name>
</gene>
<sequence length="158" mass="17070">MVRSTAKVRRRDEKSACPCAKCNGTMRTVKTVRLHLAEQERQNKEYLESIQSDSGEGDDDETDSESDGSRSRSSDSSMEDEEHSHSSDSHMVVDSSDHPLMNINTTMAQGSPHPSEGRRSESDPSEQGRSSSSSPVQSSSGGEPVPPPVVPEPADQGP</sequence>
<feature type="compositionally biased region" description="Basic and acidic residues" evidence="1">
    <location>
        <begin position="38"/>
        <end position="47"/>
    </location>
</feature>
<evidence type="ECO:0000256" key="1">
    <source>
        <dbReference type="SAM" id="MobiDB-lite"/>
    </source>
</evidence>
<comment type="caution">
    <text evidence="2">The sequence shown here is derived from an EMBL/GenBank/DDBJ whole genome shotgun (WGS) entry which is preliminary data.</text>
</comment>
<evidence type="ECO:0000313" key="2">
    <source>
        <dbReference type="EMBL" id="KAF6753363.1"/>
    </source>
</evidence>